<reference evidence="2" key="1">
    <citation type="submission" date="2019-03" db="EMBL/GenBank/DDBJ databases">
        <authorList>
            <person name="Mank J."/>
            <person name="Almeida P."/>
        </authorList>
    </citation>
    <scope>NUCLEOTIDE SEQUENCE</scope>
    <source>
        <strain evidence="2">78183</strain>
    </source>
</reference>
<accession>A0A6N2KLJ7</accession>
<sequence>MRRVLLLLILFNPILAPGSHVSDGKSIDCHSGDTDGPVPSLKTRFPSLPSTASTDLELPELKFVDQIRILDSLKRAKFPSDILNSEENLLRTGVSLFATQTMFKELPALKKPSSKTFPAETIVWSPERELFAEIVSAPRETWDLREKHMKITKGMIHGLFLTFMAAAKEFWR</sequence>
<dbReference type="AlphaFoldDB" id="A0A6N2KLJ7"/>
<evidence type="ECO:0000313" key="2">
    <source>
        <dbReference type="EMBL" id="VFU28818.1"/>
    </source>
</evidence>
<gene>
    <name evidence="2" type="ORF">SVIM_LOCUS98421</name>
</gene>
<keyword evidence="1" id="KW-0732">Signal</keyword>
<feature type="chain" id="PRO_5026886958" evidence="1">
    <location>
        <begin position="17"/>
        <end position="172"/>
    </location>
</feature>
<dbReference type="EMBL" id="CAADRP010000458">
    <property type="protein sequence ID" value="VFU28818.1"/>
    <property type="molecule type" value="Genomic_DNA"/>
</dbReference>
<organism evidence="2">
    <name type="scientific">Salix viminalis</name>
    <name type="common">Common osier</name>
    <name type="synonym">Basket willow</name>
    <dbReference type="NCBI Taxonomy" id="40686"/>
    <lineage>
        <taxon>Eukaryota</taxon>
        <taxon>Viridiplantae</taxon>
        <taxon>Streptophyta</taxon>
        <taxon>Embryophyta</taxon>
        <taxon>Tracheophyta</taxon>
        <taxon>Spermatophyta</taxon>
        <taxon>Magnoliopsida</taxon>
        <taxon>eudicotyledons</taxon>
        <taxon>Gunneridae</taxon>
        <taxon>Pentapetalae</taxon>
        <taxon>rosids</taxon>
        <taxon>fabids</taxon>
        <taxon>Malpighiales</taxon>
        <taxon>Salicaceae</taxon>
        <taxon>Saliceae</taxon>
        <taxon>Salix</taxon>
    </lineage>
</organism>
<protein>
    <submittedName>
        <fullName evidence="2">Uncharacterized protein</fullName>
    </submittedName>
</protein>
<evidence type="ECO:0000256" key="1">
    <source>
        <dbReference type="SAM" id="SignalP"/>
    </source>
</evidence>
<proteinExistence type="predicted"/>
<name>A0A6N2KLJ7_SALVM</name>
<feature type="signal peptide" evidence="1">
    <location>
        <begin position="1"/>
        <end position="16"/>
    </location>
</feature>